<evidence type="ECO:0000256" key="2">
    <source>
        <dbReference type="SAM" id="SignalP"/>
    </source>
</evidence>
<feature type="region of interest" description="Disordered" evidence="1">
    <location>
        <begin position="40"/>
        <end position="91"/>
    </location>
</feature>
<protein>
    <recommendedName>
        <fullName evidence="5">Secreted protein</fullName>
    </recommendedName>
</protein>
<dbReference type="EMBL" id="JAUIRO010000008">
    <property type="protein sequence ID" value="KAK0703798.1"/>
    <property type="molecule type" value="Genomic_DNA"/>
</dbReference>
<organism evidence="3 4">
    <name type="scientific">Lasiosphaeria miniovina</name>
    <dbReference type="NCBI Taxonomy" id="1954250"/>
    <lineage>
        <taxon>Eukaryota</taxon>
        <taxon>Fungi</taxon>
        <taxon>Dikarya</taxon>
        <taxon>Ascomycota</taxon>
        <taxon>Pezizomycotina</taxon>
        <taxon>Sordariomycetes</taxon>
        <taxon>Sordariomycetidae</taxon>
        <taxon>Sordariales</taxon>
        <taxon>Lasiosphaeriaceae</taxon>
        <taxon>Lasiosphaeria</taxon>
    </lineage>
</organism>
<feature type="chain" id="PRO_5041377267" description="Secreted protein" evidence="2">
    <location>
        <begin position="22"/>
        <end position="109"/>
    </location>
</feature>
<dbReference type="RefSeq" id="XP_060290657.1">
    <property type="nucleotide sequence ID" value="XM_060435440.1"/>
</dbReference>
<keyword evidence="4" id="KW-1185">Reference proteome</keyword>
<feature type="signal peptide" evidence="2">
    <location>
        <begin position="1"/>
        <end position="21"/>
    </location>
</feature>
<accession>A0AA39ZUB8</accession>
<evidence type="ECO:0000313" key="4">
    <source>
        <dbReference type="Proteomes" id="UP001172101"/>
    </source>
</evidence>
<dbReference type="Proteomes" id="UP001172101">
    <property type="component" value="Unassembled WGS sequence"/>
</dbReference>
<keyword evidence="2" id="KW-0732">Signal</keyword>
<proteinExistence type="predicted"/>
<dbReference type="GeneID" id="85318710"/>
<evidence type="ECO:0000256" key="1">
    <source>
        <dbReference type="SAM" id="MobiDB-lite"/>
    </source>
</evidence>
<dbReference type="AlphaFoldDB" id="A0AA39ZUB8"/>
<gene>
    <name evidence="3" type="ORF">B0T26DRAFT_513529</name>
</gene>
<name>A0AA39ZUB8_9PEZI</name>
<comment type="caution">
    <text evidence="3">The sequence shown here is derived from an EMBL/GenBank/DDBJ whole genome shotgun (WGS) entry which is preliminary data.</text>
</comment>
<sequence length="109" mass="11249">MVAAASAVAAASFVSFASVAAMAVMGMGASASSATPAAAPAAAPAVGRIQRGSPTAAEDRRGRHRSQELHGCQSPWTARSPRRAVRGQEGGLELRSKPWSRFIRLLCNC</sequence>
<evidence type="ECO:0008006" key="5">
    <source>
        <dbReference type="Google" id="ProtNLM"/>
    </source>
</evidence>
<feature type="compositionally biased region" description="Basic and acidic residues" evidence="1">
    <location>
        <begin position="57"/>
        <end position="68"/>
    </location>
</feature>
<reference evidence="3" key="1">
    <citation type="submission" date="2023-06" db="EMBL/GenBank/DDBJ databases">
        <title>Genome-scale phylogeny and comparative genomics of the fungal order Sordariales.</title>
        <authorList>
            <consortium name="Lawrence Berkeley National Laboratory"/>
            <person name="Hensen N."/>
            <person name="Bonometti L."/>
            <person name="Westerberg I."/>
            <person name="Brannstrom I.O."/>
            <person name="Guillou S."/>
            <person name="Cros-Aarteil S."/>
            <person name="Calhoun S."/>
            <person name="Haridas S."/>
            <person name="Kuo A."/>
            <person name="Mondo S."/>
            <person name="Pangilinan J."/>
            <person name="Riley R."/>
            <person name="LaButti K."/>
            <person name="Andreopoulos B."/>
            <person name="Lipzen A."/>
            <person name="Chen C."/>
            <person name="Yanf M."/>
            <person name="Daum C."/>
            <person name="Ng V."/>
            <person name="Clum A."/>
            <person name="Steindorff A."/>
            <person name="Ohm R."/>
            <person name="Martin F."/>
            <person name="Silar P."/>
            <person name="Natvig D."/>
            <person name="Lalanne C."/>
            <person name="Gautier V."/>
            <person name="Ament-velasquez S.L."/>
            <person name="Kruys A."/>
            <person name="Hutchinson M.I."/>
            <person name="Powell A.J."/>
            <person name="Barry K."/>
            <person name="Miller A.N."/>
            <person name="Grigoriev I.V."/>
            <person name="Debuchy R."/>
            <person name="Gladieux P."/>
            <person name="Thoren M.H."/>
            <person name="Johannesson H."/>
        </authorList>
    </citation>
    <scope>NUCLEOTIDE SEQUENCE</scope>
    <source>
        <strain evidence="3">SMH2392-1A</strain>
    </source>
</reference>
<evidence type="ECO:0000313" key="3">
    <source>
        <dbReference type="EMBL" id="KAK0703798.1"/>
    </source>
</evidence>